<evidence type="ECO:0000313" key="6">
    <source>
        <dbReference type="EMBL" id="KYP73327.1"/>
    </source>
</evidence>
<name>A0A151U1Z6_CAJCA</name>
<dbReference type="OMA" id="MESNEDR"/>
<dbReference type="InterPro" id="IPR001005">
    <property type="entry name" value="SANT/Myb"/>
</dbReference>
<keyword evidence="2" id="KW-0805">Transcription regulation</keyword>
<dbReference type="GO" id="GO:0003677">
    <property type="term" value="F:DNA binding"/>
    <property type="evidence" value="ECO:0007669"/>
    <property type="project" value="InterPro"/>
</dbReference>
<organism evidence="6 7">
    <name type="scientific">Cajanus cajan</name>
    <name type="common">Pigeon pea</name>
    <name type="synonym">Cajanus indicus</name>
    <dbReference type="NCBI Taxonomy" id="3821"/>
    <lineage>
        <taxon>Eukaryota</taxon>
        <taxon>Viridiplantae</taxon>
        <taxon>Streptophyta</taxon>
        <taxon>Embryophyta</taxon>
        <taxon>Tracheophyta</taxon>
        <taxon>Spermatophyta</taxon>
        <taxon>Magnoliopsida</taxon>
        <taxon>eudicotyledons</taxon>
        <taxon>Gunneridae</taxon>
        <taxon>Pentapetalae</taxon>
        <taxon>rosids</taxon>
        <taxon>fabids</taxon>
        <taxon>Fabales</taxon>
        <taxon>Fabaceae</taxon>
        <taxon>Papilionoideae</taxon>
        <taxon>50 kb inversion clade</taxon>
        <taxon>NPAAA clade</taxon>
        <taxon>indigoferoid/millettioid clade</taxon>
        <taxon>Phaseoleae</taxon>
        <taxon>Cajanus</taxon>
    </lineage>
</organism>
<dbReference type="Gene3D" id="1.10.10.60">
    <property type="entry name" value="Homeodomain-like"/>
    <property type="match status" value="1"/>
</dbReference>
<dbReference type="InterPro" id="IPR006447">
    <property type="entry name" value="Myb_dom_plants"/>
</dbReference>
<dbReference type="Proteomes" id="UP000075243">
    <property type="component" value="Chromosome 2"/>
</dbReference>
<evidence type="ECO:0000256" key="3">
    <source>
        <dbReference type="ARBA" id="ARBA00023163"/>
    </source>
</evidence>
<gene>
    <name evidence="6" type="ORF">KK1_005947</name>
</gene>
<evidence type="ECO:0000313" key="7">
    <source>
        <dbReference type="Proteomes" id="UP000075243"/>
    </source>
</evidence>
<proteinExistence type="predicted"/>
<evidence type="ECO:0000256" key="4">
    <source>
        <dbReference type="ARBA" id="ARBA00023242"/>
    </source>
</evidence>
<evidence type="ECO:0000256" key="1">
    <source>
        <dbReference type="ARBA" id="ARBA00004123"/>
    </source>
</evidence>
<evidence type="ECO:0000256" key="2">
    <source>
        <dbReference type="ARBA" id="ARBA00023015"/>
    </source>
</evidence>
<dbReference type="Pfam" id="PF00249">
    <property type="entry name" value="Myb_DNA-binding"/>
    <property type="match status" value="1"/>
</dbReference>
<dbReference type="PANTHER" id="PTHR31314:SF113">
    <property type="entry name" value="MYB FAMILY TRANSCRIPTION FACTOR MPH1"/>
    <property type="match status" value="1"/>
</dbReference>
<feature type="domain" description="Myb-like" evidence="5">
    <location>
        <begin position="20"/>
        <end position="70"/>
    </location>
</feature>
<keyword evidence="3" id="KW-0804">Transcription</keyword>
<dbReference type="GO" id="GO:0003700">
    <property type="term" value="F:DNA-binding transcription factor activity"/>
    <property type="evidence" value="ECO:0007669"/>
    <property type="project" value="InterPro"/>
</dbReference>
<dbReference type="Gramene" id="C.cajan_05802.t">
    <property type="protein sequence ID" value="C.cajan_05802.t"/>
    <property type="gene ID" value="C.cajan_05802"/>
</dbReference>
<keyword evidence="4" id="KW-0539">Nucleus</keyword>
<dbReference type="AlphaFoldDB" id="A0A151U1Z6"/>
<keyword evidence="7" id="KW-1185">Reference proteome</keyword>
<evidence type="ECO:0000259" key="5">
    <source>
        <dbReference type="Pfam" id="PF00249"/>
    </source>
</evidence>
<comment type="subcellular location">
    <subcellularLocation>
        <location evidence="1">Nucleus</location>
    </subcellularLocation>
</comment>
<dbReference type="SUPFAM" id="SSF46689">
    <property type="entry name" value="Homeodomain-like"/>
    <property type="match status" value="1"/>
</dbReference>
<dbReference type="InterPro" id="IPR009057">
    <property type="entry name" value="Homeodomain-like_sf"/>
</dbReference>
<dbReference type="InterPro" id="IPR046955">
    <property type="entry name" value="PHR1-like"/>
</dbReference>
<protein>
    <submittedName>
        <fullName evidence="6">Myb family transcription factor At1g14600 family</fullName>
    </submittedName>
</protein>
<accession>A0A151U1Z6</accession>
<dbReference type="FunFam" id="1.10.10.60:FF:000007">
    <property type="entry name" value="Two-component response regulator"/>
    <property type="match status" value="1"/>
</dbReference>
<dbReference type="PANTHER" id="PTHR31314">
    <property type="entry name" value="MYB FAMILY TRANSCRIPTION FACTOR PHL7-LIKE"/>
    <property type="match status" value="1"/>
</dbReference>
<sequence length="86" mass="10386">MKSSERSSSARQYKKSQLPRLRWTPQLHQHFVEAIQSLGGKHKATPKRILQQMRVKGLRIAHIKSHLQVYIYIYRLPYMWSIFIYF</sequence>
<dbReference type="NCBIfam" id="TIGR01557">
    <property type="entry name" value="myb_SHAQKYF"/>
    <property type="match status" value="1"/>
</dbReference>
<dbReference type="GO" id="GO:0005634">
    <property type="term" value="C:nucleus"/>
    <property type="evidence" value="ECO:0007669"/>
    <property type="project" value="UniProtKB-SubCell"/>
</dbReference>
<reference evidence="6 7" key="1">
    <citation type="journal article" date="2012" name="Nat. Biotechnol.">
        <title>Draft genome sequence of pigeonpea (Cajanus cajan), an orphan legume crop of resource-poor farmers.</title>
        <authorList>
            <person name="Varshney R.K."/>
            <person name="Chen W."/>
            <person name="Li Y."/>
            <person name="Bharti A.K."/>
            <person name="Saxena R.K."/>
            <person name="Schlueter J.A."/>
            <person name="Donoghue M.T."/>
            <person name="Azam S."/>
            <person name="Fan G."/>
            <person name="Whaley A.M."/>
            <person name="Farmer A.D."/>
            <person name="Sheridan J."/>
            <person name="Iwata A."/>
            <person name="Tuteja R."/>
            <person name="Penmetsa R.V."/>
            <person name="Wu W."/>
            <person name="Upadhyaya H.D."/>
            <person name="Yang S.P."/>
            <person name="Shah T."/>
            <person name="Saxena K.B."/>
            <person name="Michael T."/>
            <person name="McCombie W.R."/>
            <person name="Yang B."/>
            <person name="Zhang G."/>
            <person name="Yang H."/>
            <person name="Wang J."/>
            <person name="Spillane C."/>
            <person name="Cook D.R."/>
            <person name="May G.D."/>
            <person name="Xu X."/>
            <person name="Jackson S.A."/>
        </authorList>
    </citation>
    <scope>NUCLEOTIDE SEQUENCE [LARGE SCALE GENOMIC DNA]</scope>
    <source>
        <strain evidence="7">cv. Asha</strain>
    </source>
</reference>
<dbReference type="EMBL" id="CM003604">
    <property type="protein sequence ID" value="KYP73327.1"/>
    <property type="molecule type" value="Genomic_DNA"/>
</dbReference>